<feature type="transmembrane region" description="Helical" evidence="1">
    <location>
        <begin position="80"/>
        <end position="98"/>
    </location>
</feature>
<keyword evidence="1" id="KW-0812">Transmembrane</keyword>
<dbReference type="EMBL" id="JAUMIS010000002">
    <property type="protein sequence ID" value="MDO3721906.1"/>
    <property type="molecule type" value="Genomic_DNA"/>
</dbReference>
<comment type="caution">
    <text evidence="2">The sequence shown here is derived from an EMBL/GenBank/DDBJ whole genome shotgun (WGS) entry which is preliminary data.</text>
</comment>
<feature type="transmembrane region" description="Helical" evidence="1">
    <location>
        <begin position="119"/>
        <end position="138"/>
    </location>
</feature>
<gene>
    <name evidence="2" type="ORF">QVZ43_09230</name>
</gene>
<sequence length="142" mass="15717">MYTQKSQLYYPPLEHVAGHFSWIQERPDDYMPRRTEDTTKRFAATTAVMAMASTLVTAAACLIPWIALSVGIGGLGFLTRYTYLQVPATIVTVALLSISYRALRRSPCQGTTSRLTRGLFWFAVALAVAINLIEYVVLPALA</sequence>
<dbReference type="RefSeq" id="WP_302909711.1">
    <property type="nucleotide sequence ID" value="NZ_JAUMIS010000002.1"/>
</dbReference>
<keyword evidence="3" id="KW-1185">Reference proteome</keyword>
<accession>A0ABT8W0X4</accession>
<feature type="transmembrane region" description="Helical" evidence="1">
    <location>
        <begin position="42"/>
        <end position="68"/>
    </location>
</feature>
<evidence type="ECO:0000256" key="1">
    <source>
        <dbReference type="SAM" id="Phobius"/>
    </source>
</evidence>
<keyword evidence="1" id="KW-1133">Transmembrane helix</keyword>
<evidence type="ECO:0008006" key="4">
    <source>
        <dbReference type="Google" id="ProtNLM"/>
    </source>
</evidence>
<keyword evidence="1" id="KW-0472">Membrane</keyword>
<proteinExistence type="predicted"/>
<reference evidence="2" key="1">
    <citation type="submission" date="2023-07" db="EMBL/GenBank/DDBJ databases">
        <title>Marinobacter sp. chi1 genome sequencing and assembly.</title>
        <authorList>
            <person name="Park S."/>
        </authorList>
    </citation>
    <scope>NUCLEOTIDE SEQUENCE</scope>
    <source>
        <strain evidence="2">Chi1</strain>
    </source>
</reference>
<evidence type="ECO:0000313" key="2">
    <source>
        <dbReference type="EMBL" id="MDO3721906.1"/>
    </source>
</evidence>
<protein>
    <recommendedName>
        <fullName evidence="4">Mercuric transport protein MerT</fullName>
    </recommendedName>
</protein>
<dbReference type="Proteomes" id="UP001168640">
    <property type="component" value="Unassembled WGS sequence"/>
</dbReference>
<organism evidence="2 3">
    <name type="scientific">Marinobacter suaedae</name>
    <dbReference type="NCBI Taxonomy" id="3057675"/>
    <lineage>
        <taxon>Bacteria</taxon>
        <taxon>Pseudomonadati</taxon>
        <taxon>Pseudomonadota</taxon>
        <taxon>Gammaproteobacteria</taxon>
        <taxon>Pseudomonadales</taxon>
        <taxon>Marinobacteraceae</taxon>
        <taxon>Marinobacter</taxon>
    </lineage>
</organism>
<name>A0ABT8W0X4_9GAMM</name>
<evidence type="ECO:0000313" key="3">
    <source>
        <dbReference type="Proteomes" id="UP001168640"/>
    </source>
</evidence>